<accession>A0A7J6VLK8</accession>
<feature type="region of interest" description="Disordered" evidence="1">
    <location>
        <begin position="191"/>
        <end position="263"/>
    </location>
</feature>
<gene>
    <name evidence="2" type="ORF">FRX31_025359</name>
</gene>
<feature type="compositionally biased region" description="Basic and acidic residues" evidence="1">
    <location>
        <begin position="64"/>
        <end position="78"/>
    </location>
</feature>
<evidence type="ECO:0000313" key="2">
    <source>
        <dbReference type="EMBL" id="KAF5185055.1"/>
    </source>
</evidence>
<dbReference type="EMBL" id="JABWDY010031242">
    <property type="protein sequence ID" value="KAF5185055.1"/>
    <property type="molecule type" value="Genomic_DNA"/>
</dbReference>
<feature type="compositionally biased region" description="Acidic residues" evidence="1">
    <location>
        <begin position="203"/>
        <end position="219"/>
    </location>
</feature>
<feature type="compositionally biased region" description="Polar residues" evidence="1">
    <location>
        <begin position="22"/>
        <end position="31"/>
    </location>
</feature>
<dbReference type="AlphaFoldDB" id="A0A7J6VLK8"/>
<protein>
    <submittedName>
        <fullName evidence="2">Uncharacterized protein</fullName>
    </submittedName>
</protein>
<organism evidence="2 3">
    <name type="scientific">Thalictrum thalictroides</name>
    <name type="common">Rue-anemone</name>
    <name type="synonym">Anemone thalictroides</name>
    <dbReference type="NCBI Taxonomy" id="46969"/>
    <lineage>
        <taxon>Eukaryota</taxon>
        <taxon>Viridiplantae</taxon>
        <taxon>Streptophyta</taxon>
        <taxon>Embryophyta</taxon>
        <taxon>Tracheophyta</taxon>
        <taxon>Spermatophyta</taxon>
        <taxon>Magnoliopsida</taxon>
        <taxon>Ranunculales</taxon>
        <taxon>Ranunculaceae</taxon>
        <taxon>Thalictroideae</taxon>
        <taxon>Thalictrum</taxon>
    </lineage>
</organism>
<evidence type="ECO:0000256" key="1">
    <source>
        <dbReference type="SAM" id="MobiDB-lite"/>
    </source>
</evidence>
<sequence length="263" mass="28703">MNKEVWHYQRPKRIYRQVANHNSNVAGSSGAKNALGQEINSPTRKDVNPFNVLSVVEEDNNDNSEDKVGNNASEKDKAQSGNSLENNSFGVLQQSMENEEKDDVSINVEEEECKINTDTTEEGLFWDEEPTKATSSEHQGPITDNMECSSPTQVTPLAIEGPPIQSPISGIQISTDTLQNLAILPANQEALGTSPDPFLLTNGEEENSDSEEEGEDNTEDICAYNSDSEITKKSKHVPSACVPGLRPTQMDPQKNQVVKGGGK</sequence>
<evidence type="ECO:0000313" key="3">
    <source>
        <dbReference type="Proteomes" id="UP000554482"/>
    </source>
</evidence>
<feature type="region of interest" description="Disordered" evidence="1">
    <location>
        <begin position="22"/>
        <end position="86"/>
    </location>
</feature>
<proteinExistence type="predicted"/>
<keyword evidence="3" id="KW-1185">Reference proteome</keyword>
<reference evidence="2 3" key="1">
    <citation type="submission" date="2020-06" db="EMBL/GenBank/DDBJ databases">
        <title>Transcriptomic and genomic resources for Thalictrum thalictroides and T. hernandezii: Facilitating candidate gene discovery in an emerging model plant lineage.</title>
        <authorList>
            <person name="Arias T."/>
            <person name="Riano-Pachon D.M."/>
            <person name="Di Stilio V.S."/>
        </authorList>
    </citation>
    <scope>NUCLEOTIDE SEQUENCE [LARGE SCALE GENOMIC DNA]</scope>
    <source>
        <strain evidence="3">cv. WT478/WT964</strain>
        <tissue evidence="2">Leaves</tissue>
    </source>
</reference>
<name>A0A7J6VLK8_THATH</name>
<dbReference type="Proteomes" id="UP000554482">
    <property type="component" value="Unassembled WGS sequence"/>
</dbReference>
<comment type="caution">
    <text evidence="2">The sequence shown here is derived from an EMBL/GenBank/DDBJ whole genome shotgun (WGS) entry which is preliminary data.</text>
</comment>